<dbReference type="PANTHER" id="PTHR43685">
    <property type="entry name" value="GLYCOSYLTRANSFERASE"/>
    <property type="match status" value="1"/>
</dbReference>
<dbReference type="InterPro" id="IPR001173">
    <property type="entry name" value="Glyco_trans_2-like"/>
</dbReference>
<dbReference type="EMBL" id="JACOPH010000001">
    <property type="protein sequence ID" value="MBC5712778.1"/>
    <property type="molecule type" value="Genomic_DNA"/>
</dbReference>
<proteinExistence type="predicted"/>
<keyword evidence="3" id="KW-1185">Reference proteome</keyword>
<protein>
    <submittedName>
        <fullName evidence="2">Glycosyltransferase</fullName>
    </submittedName>
</protein>
<evidence type="ECO:0000313" key="3">
    <source>
        <dbReference type="Proteomes" id="UP000606720"/>
    </source>
</evidence>
<dbReference type="InterPro" id="IPR029044">
    <property type="entry name" value="Nucleotide-diphossugar_trans"/>
</dbReference>
<feature type="domain" description="Glycosyltransferase 2-like" evidence="1">
    <location>
        <begin position="6"/>
        <end position="173"/>
    </location>
</feature>
<gene>
    <name evidence="2" type="ORF">H8S17_00905</name>
</gene>
<dbReference type="AlphaFoldDB" id="A0A923RRP8"/>
<dbReference type="Proteomes" id="UP000606720">
    <property type="component" value="Unassembled WGS sequence"/>
</dbReference>
<dbReference type="InterPro" id="IPR050834">
    <property type="entry name" value="Glycosyltransf_2"/>
</dbReference>
<evidence type="ECO:0000259" key="1">
    <source>
        <dbReference type="Pfam" id="PF00535"/>
    </source>
</evidence>
<reference evidence="2" key="1">
    <citation type="submission" date="2020-08" db="EMBL/GenBank/DDBJ databases">
        <title>Genome public.</title>
        <authorList>
            <person name="Liu C."/>
            <person name="Sun Q."/>
        </authorList>
    </citation>
    <scope>NUCLEOTIDE SEQUENCE</scope>
    <source>
        <strain evidence="2">BX1005</strain>
    </source>
</reference>
<accession>A0A923RRP8</accession>
<dbReference type="RefSeq" id="WP_186865840.1">
    <property type="nucleotide sequence ID" value="NZ_JACOPH010000001.1"/>
</dbReference>
<dbReference type="Gene3D" id="3.90.550.10">
    <property type="entry name" value="Spore Coat Polysaccharide Biosynthesis Protein SpsA, Chain A"/>
    <property type="match status" value="1"/>
</dbReference>
<name>A0A923RRP8_9FIRM</name>
<dbReference type="SUPFAM" id="SSF53448">
    <property type="entry name" value="Nucleotide-diphospho-sugar transferases"/>
    <property type="match status" value="1"/>
</dbReference>
<sequence>MEPLVSVCIPAYNNAAYIKETIDSILKQTWKNLELVICDDKSKDNTIEVIESIKDDRIRLCKNEKNLGMSGNWNKCLHECKGEFIKLICADDMLRKDAIEKEVRALIEHPKAVLAESDTQLFDLNGKPKGFYKRYKTSGLTDGKMIARKGFFVKNYFGSPVANTFRRSALEEVGGFDTWYTYILDYDFWVELACRGNVYIIHEPLNYFRVRNDSNTGEVMVGDKSDAYVKEHIHLLNKFKDELNLSDADIKRSVAIRKFRNFAAGVYLKLFVRK</sequence>
<comment type="caution">
    <text evidence="2">The sequence shown here is derived from an EMBL/GenBank/DDBJ whole genome shotgun (WGS) entry which is preliminary data.</text>
</comment>
<dbReference type="Pfam" id="PF00535">
    <property type="entry name" value="Glycos_transf_2"/>
    <property type="match status" value="1"/>
</dbReference>
<evidence type="ECO:0000313" key="2">
    <source>
        <dbReference type="EMBL" id="MBC5712778.1"/>
    </source>
</evidence>
<dbReference type="PANTHER" id="PTHR43685:SF2">
    <property type="entry name" value="GLYCOSYLTRANSFERASE 2-LIKE DOMAIN-CONTAINING PROTEIN"/>
    <property type="match status" value="1"/>
</dbReference>
<organism evidence="2 3">
    <name type="scientific">Roseburia zhanii</name>
    <dbReference type="NCBI Taxonomy" id="2763064"/>
    <lineage>
        <taxon>Bacteria</taxon>
        <taxon>Bacillati</taxon>
        <taxon>Bacillota</taxon>
        <taxon>Clostridia</taxon>
        <taxon>Lachnospirales</taxon>
        <taxon>Lachnospiraceae</taxon>
        <taxon>Roseburia</taxon>
    </lineage>
</organism>